<feature type="compositionally biased region" description="Basic residues" evidence="1">
    <location>
        <begin position="349"/>
        <end position="358"/>
    </location>
</feature>
<feature type="region of interest" description="Disordered" evidence="1">
    <location>
        <begin position="1"/>
        <end position="77"/>
    </location>
</feature>
<dbReference type="KEGG" id="yli:2908016"/>
<dbReference type="RefSeq" id="XP_504861.1">
    <property type="nucleotide sequence ID" value="XM_504861.1"/>
</dbReference>
<evidence type="ECO:0000256" key="1">
    <source>
        <dbReference type="SAM" id="MobiDB-lite"/>
    </source>
</evidence>
<feature type="compositionally biased region" description="Acidic residues" evidence="1">
    <location>
        <begin position="45"/>
        <end position="56"/>
    </location>
</feature>
<feature type="region of interest" description="Disordered" evidence="1">
    <location>
        <begin position="148"/>
        <end position="188"/>
    </location>
</feature>
<name>A0A1D8NLI1_YARLL</name>
<sequence>MNQNMQRAQTQVQPVTAYGVLSTPNAAQDDSLEDNKEWVLFTPSDAEEESEDDDDSASVATQHADHGDGDGDLNDELADDLLDCYDSSLYHSASTPLNSSSLNFPRHQGDGSFVGEYGSGSSGHADANDRIHAWRMQHSASVYHELNQPKRTAGATPERRISSWGIPEDEVLATPKEEASSSSGATKLGTYPADVSAILRRPSVPVRRESSRREREREVRRDAPYSPRALFHRITQRVIRDFIGMNEDILDMIAGETFVDGETGRPTTAAEYAARRAESREEANEAFVNKLTRELYALGYTHSGAALNSLFASIPHDRWNTDIGDFLNYLRQRVWEGEGNGEHISRTRPYTHHSHSHRSSSSAAAAESAAGAHAASVSMSLGAGSIRSPLSYNFSSSSAFEELDSVSTASNYWEISSGNGTGSMVGAW</sequence>
<evidence type="ECO:0000313" key="2">
    <source>
        <dbReference type="EMBL" id="AOW06485.1"/>
    </source>
</evidence>
<feature type="compositionally biased region" description="Polar residues" evidence="1">
    <location>
        <begin position="1"/>
        <end position="14"/>
    </location>
</feature>
<organism evidence="2 4">
    <name type="scientific">Yarrowia lipolytica</name>
    <name type="common">Candida lipolytica</name>
    <dbReference type="NCBI Taxonomy" id="4952"/>
    <lineage>
        <taxon>Eukaryota</taxon>
        <taxon>Fungi</taxon>
        <taxon>Dikarya</taxon>
        <taxon>Ascomycota</taxon>
        <taxon>Saccharomycotina</taxon>
        <taxon>Dipodascomycetes</taxon>
        <taxon>Dipodascales</taxon>
        <taxon>Dipodascales incertae sedis</taxon>
        <taxon>Yarrowia</taxon>
    </lineage>
</organism>
<dbReference type="Proteomes" id="UP000182444">
    <property type="component" value="Chromosome 1F"/>
</dbReference>
<dbReference type="VEuPathDB" id="FungiDB:YALI1_F02265g"/>
<dbReference type="Proteomes" id="UP000256601">
    <property type="component" value="Unassembled WGS sequence"/>
</dbReference>
<dbReference type="GeneID" id="2908016"/>
<dbReference type="OrthoDB" id="4090493at2759"/>
<evidence type="ECO:0000313" key="3">
    <source>
        <dbReference type="EMBL" id="RDW23118.1"/>
    </source>
</evidence>
<dbReference type="VEuPathDB" id="FungiDB:YALI0_F01452g"/>
<dbReference type="AlphaFoldDB" id="A0A1D8NLI1"/>
<reference evidence="2 4" key="1">
    <citation type="journal article" date="2016" name="PLoS ONE">
        <title>Sequence Assembly of Yarrowia lipolytica Strain W29/CLIB89 Shows Transposable Element Diversity.</title>
        <authorList>
            <person name="Magnan C."/>
            <person name="Yu J."/>
            <person name="Chang I."/>
            <person name="Jahn E."/>
            <person name="Kanomata Y."/>
            <person name="Wu J."/>
            <person name="Zeller M."/>
            <person name="Oakes M."/>
            <person name="Baldi P."/>
            <person name="Sandmeyer S."/>
        </authorList>
    </citation>
    <scope>NUCLEOTIDE SEQUENCE [LARGE SCALE GENOMIC DNA]</scope>
    <source>
        <strain evidence="2">CLIB89</strain>
        <strain evidence="4">CLIB89(W29)</strain>
    </source>
</reference>
<feature type="region of interest" description="Disordered" evidence="1">
    <location>
        <begin position="344"/>
        <end position="367"/>
    </location>
</feature>
<reference evidence="3 5" key="2">
    <citation type="submission" date="2018-07" db="EMBL/GenBank/DDBJ databases">
        <title>Draft Genome Assemblies for Five Robust Yarrowia lipolytica Strains Exhibiting High Lipid Production and Pentose Sugar Utilization and Sugar Alcohol Secretion from Undetoxified Lignocellulosic Biomass Hydrolysates.</title>
        <authorList>
            <consortium name="DOE Joint Genome Institute"/>
            <person name="Walker C."/>
            <person name="Ryu S."/>
            <person name="Na H."/>
            <person name="Zane M."/>
            <person name="LaButti K."/>
            <person name="Lipzen A."/>
            <person name="Haridas S."/>
            <person name="Barry K."/>
            <person name="Grigoriev I.V."/>
            <person name="Quarterman J."/>
            <person name="Slininger P."/>
            <person name="Dien B."/>
            <person name="Trinh C.T."/>
        </authorList>
    </citation>
    <scope>NUCLEOTIDE SEQUENCE [LARGE SCALE GENOMIC DNA]</scope>
    <source>
        <strain evidence="3 5">YB392</strain>
    </source>
</reference>
<protein>
    <submittedName>
        <fullName evidence="2">Uncharacterized protein</fullName>
    </submittedName>
</protein>
<proteinExistence type="predicted"/>
<accession>A0A1D8NLI1</accession>
<evidence type="ECO:0000313" key="5">
    <source>
        <dbReference type="Proteomes" id="UP000256601"/>
    </source>
</evidence>
<gene>
    <name evidence="3" type="ORF">B0I71DRAFT_136480</name>
    <name evidence="2" type="ORF">YALI1_F02265g</name>
</gene>
<dbReference type="EMBL" id="KZ859112">
    <property type="protein sequence ID" value="RDW23118.1"/>
    <property type="molecule type" value="Genomic_DNA"/>
</dbReference>
<evidence type="ECO:0000313" key="4">
    <source>
        <dbReference type="Proteomes" id="UP000182444"/>
    </source>
</evidence>
<dbReference type="EMBL" id="CP017558">
    <property type="protein sequence ID" value="AOW06485.1"/>
    <property type="molecule type" value="Genomic_DNA"/>
</dbReference>